<keyword evidence="4" id="KW-1185">Reference proteome</keyword>
<evidence type="ECO:0000313" key="4">
    <source>
        <dbReference type="Proteomes" id="UP001583177"/>
    </source>
</evidence>
<proteinExistence type="predicted"/>
<keyword evidence="1" id="KW-0732">Signal</keyword>
<evidence type="ECO:0000259" key="2">
    <source>
        <dbReference type="Pfam" id="PF14856"/>
    </source>
</evidence>
<feature type="signal peptide" evidence="1">
    <location>
        <begin position="1"/>
        <end position="20"/>
    </location>
</feature>
<dbReference type="InterPro" id="IPR029226">
    <property type="entry name" value="Ecp2-like"/>
</dbReference>
<dbReference type="Proteomes" id="UP001583177">
    <property type="component" value="Unassembled WGS sequence"/>
</dbReference>
<comment type="caution">
    <text evidence="3">The sequence shown here is derived from an EMBL/GenBank/DDBJ whole genome shotgun (WGS) entry which is preliminary data.</text>
</comment>
<dbReference type="Pfam" id="PF14856">
    <property type="entry name" value="Hce2"/>
    <property type="match status" value="1"/>
</dbReference>
<evidence type="ECO:0000313" key="3">
    <source>
        <dbReference type="EMBL" id="KAL1857670.1"/>
    </source>
</evidence>
<dbReference type="EMBL" id="JAWRVE010000110">
    <property type="protein sequence ID" value="KAL1857670.1"/>
    <property type="molecule type" value="Genomic_DNA"/>
</dbReference>
<name>A0ABR3WBX9_9PEZI</name>
<evidence type="ECO:0000256" key="1">
    <source>
        <dbReference type="SAM" id="SignalP"/>
    </source>
</evidence>
<reference evidence="3 4" key="1">
    <citation type="journal article" date="2024" name="IMA Fungus">
        <title>IMA Genome - F19 : A genome assembly and annotation guide to empower mycologists, including annotated draft genome sequences of Ceratocystis pirilliformis, Diaporthe australafricana, Fusarium ophioides, Paecilomyces lecythidis, and Sporothrix stenoceras.</title>
        <authorList>
            <person name="Aylward J."/>
            <person name="Wilson A.M."/>
            <person name="Visagie C.M."/>
            <person name="Spraker J."/>
            <person name="Barnes I."/>
            <person name="Buitendag C."/>
            <person name="Ceriani C."/>
            <person name="Del Mar Angel L."/>
            <person name="du Plessis D."/>
            <person name="Fuchs T."/>
            <person name="Gasser K."/>
            <person name="Kramer D."/>
            <person name="Li W."/>
            <person name="Munsamy K."/>
            <person name="Piso A."/>
            <person name="Price J.L."/>
            <person name="Sonnekus B."/>
            <person name="Thomas C."/>
            <person name="van der Nest A."/>
            <person name="van Dijk A."/>
            <person name="van Heerden A."/>
            <person name="van Vuuren N."/>
            <person name="Yilmaz N."/>
            <person name="Duong T.A."/>
            <person name="van der Merwe N.A."/>
            <person name="Wingfield M.J."/>
            <person name="Wingfield B.D."/>
        </authorList>
    </citation>
    <scope>NUCLEOTIDE SEQUENCE [LARGE SCALE GENOMIC DNA]</scope>
    <source>
        <strain evidence="3 4">CMW 18300</strain>
    </source>
</reference>
<organism evidence="3 4">
    <name type="scientific">Diaporthe australafricana</name>
    <dbReference type="NCBI Taxonomy" id="127596"/>
    <lineage>
        <taxon>Eukaryota</taxon>
        <taxon>Fungi</taxon>
        <taxon>Dikarya</taxon>
        <taxon>Ascomycota</taxon>
        <taxon>Pezizomycotina</taxon>
        <taxon>Sordariomycetes</taxon>
        <taxon>Sordariomycetidae</taxon>
        <taxon>Diaporthales</taxon>
        <taxon>Diaporthaceae</taxon>
        <taxon>Diaporthe</taxon>
    </lineage>
</organism>
<feature type="domain" description="Ecp2 effector protein-like" evidence="2">
    <location>
        <begin position="72"/>
        <end position="172"/>
    </location>
</feature>
<feature type="chain" id="PRO_5045248612" description="Ecp2 effector protein-like domain-containing protein" evidence="1">
    <location>
        <begin position="21"/>
        <end position="188"/>
    </location>
</feature>
<gene>
    <name evidence="3" type="ORF">Daus18300_010190</name>
</gene>
<sequence length="188" mass="20445">MSRLVAFLAAVLLALAGVAAGLPAGSHVASHTVLHHPVRRSVGLGRDTLREDDRMERRDFTWGNSKSPQNLCGDSSFATNEDDEGPSVSDCKTFLDYVQDRDGFWLVTGFGSANSWQEFARVDSCVVAMRHTDSATGTIPIGNQDVSDIIHSVMSQYGDGDNLPSVQGKMDCKRDPSSAGVEWKVYKH</sequence>
<accession>A0ABR3WBX9</accession>
<protein>
    <recommendedName>
        <fullName evidence="2">Ecp2 effector protein-like domain-containing protein</fullName>
    </recommendedName>
</protein>